<proteinExistence type="predicted"/>
<organism evidence="1 2">
    <name type="scientific">Pleurodeles waltl</name>
    <name type="common">Iberian ribbed newt</name>
    <dbReference type="NCBI Taxonomy" id="8319"/>
    <lineage>
        <taxon>Eukaryota</taxon>
        <taxon>Metazoa</taxon>
        <taxon>Chordata</taxon>
        <taxon>Craniata</taxon>
        <taxon>Vertebrata</taxon>
        <taxon>Euteleostomi</taxon>
        <taxon>Amphibia</taxon>
        <taxon>Batrachia</taxon>
        <taxon>Caudata</taxon>
        <taxon>Salamandroidea</taxon>
        <taxon>Salamandridae</taxon>
        <taxon>Pleurodelinae</taxon>
        <taxon>Pleurodeles</taxon>
    </lineage>
</organism>
<gene>
    <name evidence="1" type="ORF">NDU88_003306</name>
</gene>
<comment type="caution">
    <text evidence="1">The sequence shown here is derived from an EMBL/GenBank/DDBJ whole genome shotgun (WGS) entry which is preliminary data.</text>
</comment>
<dbReference type="EMBL" id="JANPWB010000008">
    <property type="protein sequence ID" value="KAJ1162841.1"/>
    <property type="molecule type" value="Genomic_DNA"/>
</dbReference>
<evidence type="ECO:0000313" key="2">
    <source>
        <dbReference type="Proteomes" id="UP001066276"/>
    </source>
</evidence>
<protein>
    <submittedName>
        <fullName evidence="1">Uncharacterized protein</fullName>
    </submittedName>
</protein>
<reference evidence="1" key="1">
    <citation type="journal article" date="2022" name="bioRxiv">
        <title>Sequencing and chromosome-scale assembly of the giantPleurodeles waltlgenome.</title>
        <authorList>
            <person name="Brown T."/>
            <person name="Elewa A."/>
            <person name="Iarovenko S."/>
            <person name="Subramanian E."/>
            <person name="Araus A.J."/>
            <person name="Petzold A."/>
            <person name="Susuki M."/>
            <person name="Suzuki K.-i.T."/>
            <person name="Hayashi T."/>
            <person name="Toyoda A."/>
            <person name="Oliveira C."/>
            <person name="Osipova E."/>
            <person name="Leigh N.D."/>
            <person name="Simon A."/>
            <person name="Yun M.H."/>
        </authorList>
    </citation>
    <scope>NUCLEOTIDE SEQUENCE</scope>
    <source>
        <strain evidence="1">20211129_DDA</strain>
        <tissue evidence="1">Liver</tissue>
    </source>
</reference>
<dbReference type="AlphaFoldDB" id="A0AAV7SDA2"/>
<sequence length="115" mass="13151">MKVRALGFQKRNKLSYDTRKRVKNIGVKVGDWMAVKRFGIVKKGALNGRDKMELGFAIVREHAFLGRRPELPTGRKHALVEVKASTVRMTKHMLARLVGIEEYLAGLVRIEEHIK</sequence>
<accession>A0AAV7SDA2</accession>
<evidence type="ECO:0000313" key="1">
    <source>
        <dbReference type="EMBL" id="KAJ1162841.1"/>
    </source>
</evidence>
<name>A0AAV7SDA2_PLEWA</name>
<dbReference type="Proteomes" id="UP001066276">
    <property type="component" value="Chromosome 4_2"/>
</dbReference>
<keyword evidence="2" id="KW-1185">Reference proteome</keyword>